<comment type="similarity">
    <text evidence="3">Belongs to the DIF1/spd1 family.</text>
</comment>
<evidence type="ECO:0000256" key="7">
    <source>
        <dbReference type="SAM" id="MobiDB-lite"/>
    </source>
</evidence>
<accession>A0A0V1PTE5</accession>
<dbReference type="GeneID" id="26841703"/>
<proteinExistence type="inferred from homology"/>
<dbReference type="EMBL" id="LMYN01000136">
    <property type="protein sequence ID" value="KRZ99536.1"/>
    <property type="molecule type" value="Genomic_DNA"/>
</dbReference>
<dbReference type="InterPro" id="IPR013900">
    <property type="entry name" value="RNR_inhibitor"/>
</dbReference>
<protein>
    <recommendedName>
        <fullName evidence="4">Damage-regulated import facilitator 1</fullName>
    </recommendedName>
</protein>
<feature type="compositionally biased region" description="Polar residues" evidence="7">
    <location>
        <begin position="12"/>
        <end position="21"/>
    </location>
</feature>
<evidence type="ECO:0000256" key="3">
    <source>
        <dbReference type="ARBA" id="ARBA00005459"/>
    </source>
</evidence>
<comment type="caution">
    <text evidence="8">The sequence shown here is derived from an EMBL/GenBank/DDBJ whole genome shotgun (WGS) entry which is preliminary data.</text>
</comment>
<dbReference type="RefSeq" id="XP_015465639.1">
    <property type="nucleotide sequence ID" value="XM_015613523.1"/>
</dbReference>
<evidence type="ECO:0000256" key="4">
    <source>
        <dbReference type="ARBA" id="ARBA00021625"/>
    </source>
</evidence>
<dbReference type="Pfam" id="PF08591">
    <property type="entry name" value="RNR_inhib"/>
    <property type="match status" value="1"/>
</dbReference>
<gene>
    <name evidence="8" type="ORF">AC631_04694</name>
</gene>
<dbReference type="GO" id="GO:0005634">
    <property type="term" value="C:nucleus"/>
    <property type="evidence" value="ECO:0007669"/>
    <property type="project" value="UniProtKB-SubCell"/>
</dbReference>
<evidence type="ECO:0000256" key="6">
    <source>
        <dbReference type="ARBA" id="ARBA00023242"/>
    </source>
</evidence>
<dbReference type="AlphaFoldDB" id="A0A0V1PTE5"/>
<sequence>METENFKRVANQGIQPQHENSDIASLSTLGMRIRKSVADGYNVPSNNYNGYNAYDRMGYSNRGEYNRVEPKAIGIFGGNQNESNIDFEPARVPLPTHMSQPPALTNAGSTIGTCSNLSEWENNYANHSPAITTLGVFDQSSKGKRKFDDIDENSASYGNSAVIGSGDVSGSANYDMGTEYYRAKYGELKFDEDF</sequence>
<name>A0A0V1PTE5_9ASCO</name>
<keyword evidence="5" id="KW-0963">Cytoplasm</keyword>
<feature type="region of interest" description="Disordered" evidence="7">
    <location>
        <begin position="1"/>
        <end position="21"/>
    </location>
</feature>
<dbReference type="Proteomes" id="UP000054251">
    <property type="component" value="Unassembled WGS sequence"/>
</dbReference>
<evidence type="ECO:0000256" key="1">
    <source>
        <dbReference type="ARBA" id="ARBA00004123"/>
    </source>
</evidence>
<dbReference type="OrthoDB" id="4072855at2759"/>
<evidence type="ECO:0000256" key="2">
    <source>
        <dbReference type="ARBA" id="ARBA00004496"/>
    </source>
</evidence>
<comment type="subcellular location">
    <subcellularLocation>
        <location evidence="2">Cytoplasm</location>
    </subcellularLocation>
    <subcellularLocation>
        <location evidence="1">Nucleus</location>
    </subcellularLocation>
</comment>
<reference evidence="8 9" key="1">
    <citation type="submission" date="2015-11" db="EMBL/GenBank/DDBJ databases">
        <title>The genome of Debaryomyces fabryi.</title>
        <authorList>
            <person name="Tafer H."/>
            <person name="Lopandic K."/>
        </authorList>
    </citation>
    <scope>NUCLEOTIDE SEQUENCE [LARGE SCALE GENOMIC DNA]</scope>
    <source>
        <strain evidence="8 9">CBS 789</strain>
    </source>
</reference>
<organism evidence="8 9">
    <name type="scientific">Debaryomyces fabryi</name>
    <dbReference type="NCBI Taxonomy" id="58627"/>
    <lineage>
        <taxon>Eukaryota</taxon>
        <taxon>Fungi</taxon>
        <taxon>Dikarya</taxon>
        <taxon>Ascomycota</taxon>
        <taxon>Saccharomycotina</taxon>
        <taxon>Pichiomycetes</taxon>
        <taxon>Debaryomycetaceae</taxon>
        <taxon>Debaryomyces</taxon>
    </lineage>
</organism>
<dbReference type="GO" id="GO:0005737">
    <property type="term" value="C:cytoplasm"/>
    <property type="evidence" value="ECO:0007669"/>
    <property type="project" value="UniProtKB-SubCell"/>
</dbReference>
<keyword evidence="9" id="KW-1185">Reference proteome</keyword>
<evidence type="ECO:0000313" key="8">
    <source>
        <dbReference type="EMBL" id="KRZ99536.1"/>
    </source>
</evidence>
<keyword evidence="6" id="KW-0539">Nucleus</keyword>
<evidence type="ECO:0000313" key="9">
    <source>
        <dbReference type="Proteomes" id="UP000054251"/>
    </source>
</evidence>
<evidence type="ECO:0000256" key="5">
    <source>
        <dbReference type="ARBA" id="ARBA00022490"/>
    </source>
</evidence>